<sequence length="370" mass="41059">MVQLSRRTYGQVSWTEIVSLALVLARLPLILLWSLFKASFVPSCKTHKSWRRVLGDTAFRHLADSWNVSQFQYYLGPTLQVYAAWAKKEGLSVLVDEIGEGARLLWIGPRRADRVVLYFHGGGYLVPLSDFAASFWNYVRLELARDGLDVGFAILNYSIVPTASFPQQLIQAVKAIQHVIDSGCSPQNIQIVGDSAGANLALAFLSHMIHPVKGIQQVSLPSRIRGVYLMSPWVSLTGDTGSHAANDHTDVVGAATFAECGRNVFENVPESLRVYLEARKAPEAWFKGVDGIVDRILVTAGGAECLRDNIVKVANRLVEHHQGAVRLIVQEKGVHNDPFYDFLAREKNLCYLTPEVVQWVRDGFVEGQAC</sequence>
<dbReference type="PANTHER" id="PTHR48081">
    <property type="entry name" value="AB HYDROLASE SUPERFAMILY PROTEIN C4A8.06C"/>
    <property type="match status" value="1"/>
</dbReference>
<keyword evidence="5" id="KW-1185">Reference proteome</keyword>
<dbReference type="AlphaFoldDB" id="A0A9P3UU81"/>
<organism evidence="4 5">
    <name type="scientific">Lyophyllum shimeji</name>
    <name type="common">Hon-shimeji</name>
    <name type="synonym">Tricholoma shimeji</name>
    <dbReference type="NCBI Taxonomy" id="47721"/>
    <lineage>
        <taxon>Eukaryota</taxon>
        <taxon>Fungi</taxon>
        <taxon>Dikarya</taxon>
        <taxon>Basidiomycota</taxon>
        <taxon>Agaricomycotina</taxon>
        <taxon>Agaricomycetes</taxon>
        <taxon>Agaricomycetidae</taxon>
        <taxon>Agaricales</taxon>
        <taxon>Tricholomatineae</taxon>
        <taxon>Lyophyllaceae</taxon>
        <taxon>Lyophyllum</taxon>
    </lineage>
</organism>
<keyword evidence="2" id="KW-1133">Transmembrane helix</keyword>
<proteinExistence type="predicted"/>
<comment type="caution">
    <text evidence="4">The sequence shown here is derived from an EMBL/GenBank/DDBJ whole genome shotgun (WGS) entry which is preliminary data.</text>
</comment>
<evidence type="ECO:0000256" key="2">
    <source>
        <dbReference type="SAM" id="Phobius"/>
    </source>
</evidence>
<dbReference type="Gene3D" id="3.40.50.1820">
    <property type="entry name" value="alpha/beta hydrolase"/>
    <property type="match status" value="1"/>
</dbReference>
<protein>
    <submittedName>
        <fullName evidence="4">Alpha beta hydrolase fold protein</fullName>
    </submittedName>
</protein>
<feature type="domain" description="Alpha/beta hydrolase fold-3" evidence="3">
    <location>
        <begin position="116"/>
        <end position="336"/>
    </location>
</feature>
<dbReference type="InterPro" id="IPR029058">
    <property type="entry name" value="AB_hydrolase_fold"/>
</dbReference>
<dbReference type="GO" id="GO:0016787">
    <property type="term" value="F:hydrolase activity"/>
    <property type="evidence" value="ECO:0007669"/>
    <property type="project" value="UniProtKB-KW"/>
</dbReference>
<name>A0A9P3UU81_LYOSH</name>
<keyword evidence="2" id="KW-0472">Membrane</keyword>
<gene>
    <name evidence="4" type="ORF">LshimejAT787_1700820</name>
</gene>
<keyword evidence="1 4" id="KW-0378">Hydrolase</keyword>
<feature type="transmembrane region" description="Helical" evidence="2">
    <location>
        <begin position="12"/>
        <end position="36"/>
    </location>
</feature>
<dbReference type="Proteomes" id="UP001063166">
    <property type="component" value="Unassembled WGS sequence"/>
</dbReference>
<keyword evidence="2" id="KW-0812">Transmembrane</keyword>
<dbReference type="Pfam" id="PF07859">
    <property type="entry name" value="Abhydrolase_3"/>
    <property type="match status" value="1"/>
</dbReference>
<evidence type="ECO:0000313" key="5">
    <source>
        <dbReference type="Proteomes" id="UP001063166"/>
    </source>
</evidence>
<accession>A0A9P3UU81</accession>
<dbReference type="PANTHER" id="PTHR48081:SF31">
    <property type="entry name" value="STERYL ACETYL HYDROLASE MUG81-RELATED"/>
    <property type="match status" value="1"/>
</dbReference>
<dbReference type="EMBL" id="BRPK01000017">
    <property type="protein sequence ID" value="GLB44455.1"/>
    <property type="molecule type" value="Genomic_DNA"/>
</dbReference>
<evidence type="ECO:0000256" key="1">
    <source>
        <dbReference type="ARBA" id="ARBA00022801"/>
    </source>
</evidence>
<dbReference type="OrthoDB" id="2152029at2759"/>
<dbReference type="InterPro" id="IPR050300">
    <property type="entry name" value="GDXG_lipolytic_enzyme"/>
</dbReference>
<dbReference type="InterPro" id="IPR013094">
    <property type="entry name" value="AB_hydrolase_3"/>
</dbReference>
<evidence type="ECO:0000313" key="4">
    <source>
        <dbReference type="EMBL" id="GLB44455.1"/>
    </source>
</evidence>
<dbReference type="SUPFAM" id="SSF53474">
    <property type="entry name" value="alpha/beta-Hydrolases"/>
    <property type="match status" value="1"/>
</dbReference>
<evidence type="ECO:0000259" key="3">
    <source>
        <dbReference type="Pfam" id="PF07859"/>
    </source>
</evidence>
<reference evidence="4" key="1">
    <citation type="submission" date="2022-07" db="EMBL/GenBank/DDBJ databases">
        <title>The genome of Lyophyllum shimeji provides insight into the initial evolution of ectomycorrhizal fungal genome.</title>
        <authorList>
            <person name="Kobayashi Y."/>
            <person name="Shibata T."/>
            <person name="Hirakawa H."/>
            <person name="Shigenobu S."/>
            <person name="Nishiyama T."/>
            <person name="Yamada A."/>
            <person name="Hasebe M."/>
            <person name="Kawaguchi M."/>
        </authorList>
    </citation>
    <scope>NUCLEOTIDE SEQUENCE</scope>
    <source>
        <strain evidence="4">AT787</strain>
    </source>
</reference>